<name>A0A8S2YSL6_9BILA</name>
<feature type="chain" id="PRO_5036273898" evidence="1">
    <location>
        <begin position="23"/>
        <end position="79"/>
    </location>
</feature>
<proteinExistence type="predicted"/>
<comment type="caution">
    <text evidence="2">The sequence shown here is derived from an EMBL/GenBank/DDBJ whole genome shotgun (WGS) entry which is preliminary data.</text>
</comment>
<dbReference type="AlphaFoldDB" id="A0A8S2YSL6"/>
<dbReference type="Pfam" id="PF04258">
    <property type="entry name" value="Peptidase_A22B"/>
    <property type="match status" value="1"/>
</dbReference>
<dbReference type="EMBL" id="CAJOBH010117044">
    <property type="protein sequence ID" value="CAF4691575.1"/>
    <property type="molecule type" value="Genomic_DNA"/>
</dbReference>
<gene>
    <name evidence="3" type="ORF">BYL167_LOCUS43735</name>
    <name evidence="2" type="ORF">GIL414_LOCUS38128</name>
</gene>
<accession>A0A8S2YSL6</accession>
<organism evidence="2 4">
    <name type="scientific">Rotaria magnacalcarata</name>
    <dbReference type="NCBI Taxonomy" id="392030"/>
    <lineage>
        <taxon>Eukaryota</taxon>
        <taxon>Metazoa</taxon>
        <taxon>Spiralia</taxon>
        <taxon>Gnathifera</taxon>
        <taxon>Rotifera</taxon>
        <taxon>Eurotatoria</taxon>
        <taxon>Bdelloidea</taxon>
        <taxon>Philodinida</taxon>
        <taxon>Philodinidae</taxon>
        <taxon>Rotaria</taxon>
    </lineage>
</organism>
<evidence type="ECO:0000313" key="4">
    <source>
        <dbReference type="Proteomes" id="UP000681720"/>
    </source>
</evidence>
<dbReference type="InterPro" id="IPR007369">
    <property type="entry name" value="Peptidase_A22B_SPP"/>
</dbReference>
<dbReference type="GO" id="GO:0042500">
    <property type="term" value="F:aspartic endopeptidase activity, intramembrane cleaving"/>
    <property type="evidence" value="ECO:0007669"/>
    <property type="project" value="InterPro"/>
</dbReference>
<protein>
    <submittedName>
        <fullName evidence="2">Uncharacterized protein</fullName>
    </submittedName>
</protein>
<reference evidence="2" key="1">
    <citation type="submission" date="2021-02" db="EMBL/GenBank/DDBJ databases">
        <authorList>
            <person name="Nowell W R."/>
        </authorList>
    </citation>
    <scope>NUCLEOTIDE SEQUENCE</scope>
</reference>
<evidence type="ECO:0000256" key="1">
    <source>
        <dbReference type="SAM" id="SignalP"/>
    </source>
</evidence>
<dbReference type="Proteomes" id="UP000681720">
    <property type="component" value="Unassembled WGS sequence"/>
</dbReference>
<feature type="signal peptide" evidence="1">
    <location>
        <begin position="1"/>
        <end position="22"/>
    </location>
</feature>
<dbReference type="GO" id="GO:0016020">
    <property type="term" value="C:membrane"/>
    <property type="evidence" value="ECO:0007669"/>
    <property type="project" value="InterPro"/>
</dbReference>
<evidence type="ECO:0000313" key="2">
    <source>
        <dbReference type="EMBL" id="CAF4582188.1"/>
    </source>
</evidence>
<feature type="non-terminal residue" evidence="2">
    <location>
        <position position="79"/>
    </location>
</feature>
<dbReference type="EMBL" id="CAJOBJ010099798">
    <property type="protein sequence ID" value="CAF4582188.1"/>
    <property type="molecule type" value="Genomic_DNA"/>
</dbReference>
<sequence length="79" mass="8891">MNTAQPALLYLVPCLLLSTILTGLCRRELKELYTGKRIQTLLTRKLENGVDNPIEQQVNDEIPQSDILIGIDDKPTVDQ</sequence>
<keyword evidence="1" id="KW-0732">Signal</keyword>
<dbReference type="Proteomes" id="UP000681967">
    <property type="component" value="Unassembled WGS sequence"/>
</dbReference>
<evidence type="ECO:0000313" key="3">
    <source>
        <dbReference type="EMBL" id="CAF4691575.1"/>
    </source>
</evidence>